<dbReference type="PANTHER" id="PTHR46230">
    <property type="match status" value="1"/>
</dbReference>
<organism evidence="2 3">
    <name type="scientific">Thauera propionica</name>
    <dbReference type="NCBI Taxonomy" id="2019431"/>
    <lineage>
        <taxon>Bacteria</taxon>
        <taxon>Pseudomonadati</taxon>
        <taxon>Pseudomonadota</taxon>
        <taxon>Betaproteobacteria</taxon>
        <taxon>Rhodocyclales</taxon>
        <taxon>Zoogloeaceae</taxon>
        <taxon>Thauera</taxon>
    </lineage>
</organism>
<dbReference type="Pfam" id="PF01722">
    <property type="entry name" value="BolA"/>
    <property type="match status" value="1"/>
</dbReference>
<evidence type="ECO:0000256" key="1">
    <source>
        <dbReference type="RuleBase" id="RU003860"/>
    </source>
</evidence>
<dbReference type="EMBL" id="NOIH01000007">
    <property type="protein sequence ID" value="OYD54557.1"/>
    <property type="molecule type" value="Genomic_DNA"/>
</dbReference>
<accession>A0A235F134</accession>
<dbReference type="RefSeq" id="WP_094267790.1">
    <property type="nucleotide sequence ID" value="NZ_JAQVFK010000068.1"/>
</dbReference>
<dbReference type="PIRSF" id="PIRSF003113">
    <property type="entry name" value="BolA"/>
    <property type="match status" value="1"/>
</dbReference>
<name>A0A235F134_9RHOO</name>
<dbReference type="PANTHER" id="PTHR46230:SF7">
    <property type="entry name" value="BOLA-LIKE PROTEIN 1"/>
    <property type="match status" value="1"/>
</dbReference>
<proteinExistence type="inferred from homology"/>
<gene>
    <name evidence="2" type="ORF">CGK74_07125</name>
</gene>
<evidence type="ECO:0000313" key="3">
    <source>
        <dbReference type="Proteomes" id="UP000215181"/>
    </source>
</evidence>
<protein>
    <submittedName>
        <fullName evidence="2">BolA family transcriptional regulator</fullName>
    </submittedName>
</protein>
<comment type="caution">
    <text evidence="2">The sequence shown here is derived from an EMBL/GenBank/DDBJ whole genome shotgun (WGS) entry which is preliminary data.</text>
</comment>
<evidence type="ECO:0000313" key="2">
    <source>
        <dbReference type="EMBL" id="OYD54557.1"/>
    </source>
</evidence>
<sequence>MTQAVVSRIHERLVDAFEPELIEIHDDSALHAGHAGAREGGGHYRLRIVSPVFAGHGTVARHRMIYQALGDMMKKDIHALAIKANTAEEATTQPS</sequence>
<keyword evidence="3" id="KW-1185">Reference proteome</keyword>
<dbReference type="Gene3D" id="3.30.300.90">
    <property type="entry name" value="BolA-like"/>
    <property type="match status" value="1"/>
</dbReference>
<dbReference type="SUPFAM" id="SSF82657">
    <property type="entry name" value="BolA-like"/>
    <property type="match status" value="1"/>
</dbReference>
<dbReference type="InterPro" id="IPR036065">
    <property type="entry name" value="BolA-like_sf"/>
</dbReference>
<dbReference type="AlphaFoldDB" id="A0A235F134"/>
<dbReference type="OrthoDB" id="5296536at2"/>
<dbReference type="GO" id="GO:0016226">
    <property type="term" value="P:iron-sulfur cluster assembly"/>
    <property type="evidence" value="ECO:0007669"/>
    <property type="project" value="TreeGrafter"/>
</dbReference>
<comment type="similarity">
    <text evidence="1">Belongs to the BolA/IbaG family.</text>
</comment>
<dbReference type="Proteomes" id="UP000215181">
    <property type="component" value="Unassembled WGS sequence"/>
</dbReference>
<dbReference type="InterPro" id="IPR002634">
    <property type="entry name" value="BolA"/>
</dbReference>
<reference evidence="2 3" key="1">
    <citation type="submission" date="2017-07" db="EMBL/GenBank/DDBJ databases">
        <title>Thauera sp. KNDSS-Mac4 genome sequence and assembly.</title>
        <authorList>
            <person name="Mayilraj S."/>
        </authorList>
    </citation>
    <scope>NUCLEOTIDE SEQUENCE [LARGE SCALE GENOMIC DNA]</scope>
    <source>
        <strain evidence="2 3">KNDSS-Mac4</strain>
    </source>
</reference>